<evidence type="ECO:0000256" key="4">
    <source>
        <dbReference type="RuleBase" id="RU003465"/>
    </source>
</evidence>
<dbReference type="PANTHER" id="PTHR13832:SF827">
    <property type="entry name" value="PROTEIN PHOSPHATASE 1L"/>
    <property type="match status" value="1"/>
</dbReference>
<dbReference type="SMART" id="SM00332">
    <property type="entry name" value="PP2Cc"/>
    <property type="match status" value="1"/>
</dbReference>
<comment type="caution">
    <text evidence="6">The sequence shown here is derived from an EMBL/GenBank/DDBJ whole genome shotgun (WGS) entry which is preliminary data.</text>
</comment>
<evidence type="ECO:0000313" key="6">
    <source>
        <dbReference type="EMBL" id="KAK0433247.1"/>
    </source>
</evidence>
<keyword evidence="3 4" id="KW-0904">Protein phosphatase</keyword>
<dbReference type="InterPro" id="IPR015655">
    <property type="entry name" value="PP2C"/>
</dbReference>
<organism evidence="6 7">
    <name type="scientific">Armillaria borealis</name>
    <dbReference type="NCBI Taxonomy" id="47425"/>
    <lineage>
        <taxon>Eukaryota</taxon>
        <taxon>Fungi</taxon>
        <taxon>Dikarya</taxon>
        <taxon>Basidiomycota</taxon>
        <taxon>Agaricomycotina</taxon>
        <taxon>Agaricomycetes</taxon>
        <taxon>Agaricomycetidae</taxon>
        <taxon>Agaricales</taxon>
        <taxon>Marasmiineae</taxon>
        <taxon>Physalacriaceae</taxon>
        <taxon>Armillaria</taxon>
    </lineage>
</organism>
<dbReference type="PROSITE" id="PS51746">
    <property type="entry name" value="PPM_2"/>
    <property type="match status" value="1"/>
</dbReference>
<dbReference type="GO" id="GO:0046872">
    <property type="term" value="F:metal ion binding"/>
    <property type="evidence" value="ECO:0007669"/>
    <property type="project" value="UniProtKB-KW"/>
</dbReference>
<sequence>MLIFVTYFKLYPPHRGWPHAASRHQRLTSSPTLDASCKALQLSSTERRYSLAATGTDEPQISAMSTTSRFSSITAGIHSVTFQPAPGSTNEDRFVVGEWLIEGRTWKFLAVFDGHGGDYTAEYGAVNLPERIEKELRKVLPECQNWSRKTLIGRINKLLFWRIYYLYRAIGDAVLVDANKDIFLRAFSGTTLAVALLGEERDNLWVAGLGDSTVALAFKDEDGLGDGERLLTLHSTHTPKEYCSIVMLHPSAERDTIMKDDRLLGTSLPTRGLDDRALKNRTKRYLDGAQHYNKTPPYVMNAADTCFIDLAPLRHRKPTLVLFTDGVDIIVDGEKTVDKDPEDQNRSDPAVVVGKLLGSRIDDSYAQETLEYDVEVNWMGANSNRATELLGNLMAGTSTETFANFLGPAECGEWDEKLYFDDTMILVYDLTSTP</sequence>
<evidence type="ECO:0000256" key="2">
    <source>
        <dbReference type="ARBA" id="ARBA00022801"/>
    </source>
</evidence>
<name>A0AA39MGB0_9AGAR</name>
<dbReference type="InterPro" id="IPR000222">
    <property type="entry name" value="PP2C_BS"/>
</dbReference>
<dbReference type="SUPFAM" id="SSF81606">
    <property type="entry name" value="PP2C-like"/>
    <property type="match status" value="1"/>
</dbReference>
<dbReference type="InterPro" id="IPR001932">
    <property type="entry name" value="PPM-type_phosphatase-like_dom"/>
</dbReference>
<proteinExistence type="inferred from homology"/>
<accession>A0AA39MGB0</accession>
<dbReference type="AlphaFoldDB" id="A0AA39MGB0"/>
<dbReference type="InterPro" id="IPR036457">
    <property type="entry name" value="PPM-type-like_dom_sf"/>
</dbReference>
<reference evidence="6" key="1">
    <citation type="submission" date="2023-06" db="EMBL/GenBank/DDBJ databases">
        <authorList>
            <consortium name="Lawrence Berkeley National Laboratory"/>
            <person name="Ahrendt S."/>
            <person name="Sahu N."/>
            <person name="Indic B."/>
            <person name="Wong-Bajracharya J."/>
            <person name="Merenyi Z."/>
            <person name="Ke H.-M."/>
            <person name="Monk M."/>
            <person name="Kocsube S."/>
            <person name="Drula E."/>
            <person name="Lipzen A."/>
            <person name="Balint B."/>
            <person name="Henrissat B."/>
            <person name="Andreopoulos B."/>
            <person name="Martin F.M."/>
            <person name="Harder C.B."/>
            <person name="Rigling D."/>
            <person name="Ford K.L."/>
            <person name="Foster G.D."/>
            <person name="Pangilinan J."/>
            <person name="Papanicolaou A."/>
            <person name="Barry K."/>
            <person name="LaButti K."/>
            <person name="Viragh M."/>
            <person name="Koriabine M."/>
            <person name="Yan M."/>
            <person name="Riley R."/>
            <person name="Champramary S."/>
            <person name="Plett K.L."/>
            <person name="Tsai I.J."/>
            <person name="Slot J."/>
            <person name="Sipos G."/>
            <person name="Plett J."/>
            <person name="Nagy L.G."/>
            <person name="Grigoriev I.V."/>
        </authorList>
    </citation>
    <scope>NUCLEOTIDE SEQUENCE</scope>
    <source>
        <strain evidence="6">FPL87.14</strain>
    </source>
</reference>
<feature type="domain" description="PPM-type phosphatase" evidence="5">
    <location>
        <begin position="76"/>
        <end position="430"/>
    </location>
</feature>
<dbReference type="Pfam" id="PF00481">
    <property type="entry name" value="PP2C"/>
    <property type="match status" value="1"/>
</dbReference>
<evidence type="ECO:0000259" key="5">
    <source>
        <dbReference type="PROSITE" id="PS51746"/>
    </source>
</evidence>
<protein>
    <submittedName>
        <fullName evidence="6">Phosphatase 2C-like domain-containing protein</fullName>
    </submittedName>
</protein>
<keyword evidence="1" id="KW-0479">Metal-binding</keyword>
<evidence type="ECO:0000313" key="7">
    <source>
        <dbReference type="Proteomes" id="UP001175226"/>
    </source>
</evidence>
<gene>
    <name evidence="6" type="ORF">EV421DRAFT_1910241</name>
</gene>
<evidence type="ECO:0000256" key="1">
    <source>
        <dbReference type="ARBA" id="ARBA00022723"/>
    </source>
</evidence>
<dbReference type="EMBL" id="JAUEPT010000083">
    <property type="protein sequence ID" value="KAK0433247.1"/>
    <property type="molecule type" value="Genomic_DNA"/>
</dbReference>
<dbReference type="Gene3D" id="3.60.40.10">
    <property type="entry name" value="PPM-type phosphatase domain"/>
    <property type="match status" value="1"/>
</dbReference>
<dbReference type="GO" id="GO:0004722">
    <property type="term" value="F:protein serine/threonine phosphatase activity"/>
    <property type="evidence" value="ECO:0007669"/>
    <property type="project" value="InterPro"/>
</dbReference>
<dbReference type="PROSITE" id="PS01032">
    <property type="entry name" value="PPM_1"/>
    <property type="match status" value="1"/>
</dbReference>
<comment type="similarity">
    <text evidence="4">Belongs to the PP2C family.</text>
</comment>
<dbReference type="PANTHER" id="PTHR13832">
    <property type="entry name" value="PROTEIN PHOSPHATASE 2C"/>
    <property type="match status" value="1"/>
</dbReference>
<keyword evidence="2 4" id="KW-0378">Hydrolase</keyword>
<dbReference type="Proteomes" id="UP001175226">
    <property type="component" value="Unassembled WGS sequence"/>
</dbReference>
<evidence type="ECO:0000256" key="3">
    <source>
        <dbReference type="ARBA" id="ARBA00022912"/>
    </source>
</evidence>
<keyword evidence="7" id="KW-1185">Reference proteome</keyword>